<evidence type="ECO:0008006" key="4">
    <source>
        <dbReference type="Google" id="ProtNLM"/>
    </source>
</evidence>
<dbReference type="EMBL" id="CP029494">
    <property type="protein sequence ID" value="AWN22300.1"/>
    <property type="molecule type" value="Genomic_DNA"/>
</dbReference>
<proteinExistence type="predicted"/>
<dbReference type="PROSITE" id="PS51257">
    <property type="entry name" value="PROKAR_LIPOPROTEIN"/>
    <property type="match status" value="1"/>
</dbReference>
<evidence type="ECO:0000313" key="3">
    <source>
        <dbReference type="Proteomes" id="UP000245368"/>
    </source>
</evidence>
<sequence length="147" mass="15863">MKNFCLLLCGLFLSACAPAATSTSLVRVTNPLTPGDVYRLEGNDQNGLTFEGRLTLSRAAIQYSAPYYYIDADNGVLLTDSEGIIALAVLEVGEKEVVCVPYRGETHLPYRGRALRAEDKEIGGLLNRFRSSDNNPFGVGACVISKG</sequence>
<reference evidence="2 3" key="1">
    <citation type="submission" date="2018-05" db="EMBL/GenBank/DDBJ databases">
        <title>Complete Genome Sequence of Deinococcus sp. strain 17bor-2.</title>
        <authorList>
            <person name="Srinivasan S."/>
        </authorList>
    </citation>
    <scope>NUCLEOTIDE SEQUENCE [LARGE SCALE GENOMIC DNA]</scope>
    <source>
        <strain evidence="2 3">17bor-2</strain>
    </source>
</reference>
<accession>A0A2Z3JG02</accession>
<name>A0A2Z3JG02_9DEIO</name>
<gene>
    <name evidence="2" type="ORF">DKM44_02810</name>
</gene>
<keyword evidence="3" id="KW-1185">Reference proteome</keyword>
<keyword evidence="1" id="KW-0732">Signal</keyword>
<evidence type="ECO:0000313" key="2">
    <source>
        <dbReference type="EMBL" id="AWN22300.1"/>
    </source>
</evidence>
<feature type="signal peptide" evidence="1">
    <location>
        <begin position="1"/>
        <end position="19"/>
    </location>
</feature>
<evidence type="ECO:0000256" key="1">
    <source>
        <dbReference type="SAM" id="SignalP"/>
    </source>
</evidence>
<protein>
    <recommendedName>
        <fullName evidence="4">Lipoprotein</fullName>
    </recommendedName>
</protein>
<dbReference type="KEGG" id="dez:DKM44_02810"/>
<organism evidence="2 3">
    <name type="scientific">Deinococcus irradiatisoli</name>
    <dbReference type="NCBI Taxonomy" id="2202254"/>
    <lineage>
        <taxon>Bacteria</taxon>
        <taxon>Thermotogati</taxon>
        <taxon>Deinococcota</taxon>
        <taxon>Deinococci</taxon>
        <taxon>Deinococcales</taxon>
        <taxon>Deinococcaceae</taxon>
        <taxon>Deinococcus</taxon>
    </lineage>
</organism>
<dbReference type="AlphaFoldDB" id="A0A2Z3JG02"/>
<dbReference type="OrthoDB" id="66626at2"/>
<dbReference type="Proteomes" id="UP000245368">
    <property type="component" value="Chromosome"/>
</dbReference>
<dbReference type="RefSeq" id="WP_109825243.1">
    <property type="nucleotide sequence ID" value="NZ_CP029494.1"/>
</dbReference>
<feature type="chain" id="PRO_5016384053" description="Lipoprotein" evidence="1">
    <location>
        <begin position="20"/>
        <end position="147"/>
    </location>
</feature>